<dbReference type="InterPro" id="IPR039532">
    <property type="entry name" value="TetR_C_Firmicutes"/>
</dbReference>
<dbReference type="EMBL" id="JARPXM010000006">
    <property type="protein sequence ID" value="MDT2537965.1"/>
    <property type="molecule type" value="Genomic_DNA"/>
</dbReference>
<evidence type="ECO:0000259" key="3">
    <source>
        <dbReference type="PROSITE" id="PS50132"/>
    </source>
</evidence>
<dbReference type="Gene3D" id="1.10.357.10">
    <property type="entry name" value="Tetracycline Repressor, domain 2"/>
    <property type="match status" value="1"/>
</dbReference>
<dbReference type="Pfam" id="PF14278">
    <property type="entry name" value="TetR_C_8"/>
    <property type="match status" value="1"/>
</dbReference>
<dbReference type="AlphaFoldDB" id="A0AAW8SSZ4"/>
<protein>
    <submittedName>
        <fullName evidence="5">TetR/AcrR family transcriptional regulator</fullName>
    </submittedName>
</protein>
<dbReference type="InterPro" id="IPR050624">
    <property type="entry name" value="HTH-type_Tx_Regulator"/>
</dbReference>
<accession>A0AAW8SSZ4</accession>
<dbReference type="InterPro" id="IPR016137">
    <property type="entry name" value="RGS"/>
</dbReference>
<sequence>MFDEKRSLIEKAFLELLCSNTFKSIRVNDIAAKAGVSRVTFYKKFQNKEDLLDSIVEEFLAELTVVFQSNVNFYDKAGVPSVERIHSNLVIRIENVIDFFWENREEIKILTSKNSEIDLLQHIRTLFNKYFKGNLPLIFSVNFDPYTLNQYLDYLSKGSYLIVGTWIRKNFEESPEEITEILVNASLPIFLELYQKKGLEH</sequence>
<name>A0AAW8SSZ4_9ENTE</name>
<evidence type="ECO:0000256" key="2">
    <source>
        <dbReference type="PROSITE-ProRule" id="PRU00335"/>
    </source>
</evidence>
<dbReference type="PROSITE" id="PS50132">
    <property type="entry name" value="RGS"/>
    <property type="match status" value="1"/>
</dbReference>
<evidence type="ECO:0000313" key="6">
    <source>
        <dbReference type="Proteomes" id="UP001249240"/>
    </source>
</evidence>
<gene>
    <name evidence="5" type="ORF">P7D78_07505</name>
</gene>
<dbReference type="GeneID" id="67041291"/>
<dbReference type="SUPFAM" id="SSF46689">
    <property type="entry name" value="Homeodomain-like"/>
    <property type="match status" value="1"/>
</dbReference>
<organism evidence="5 6">
    <name type="scientific">Enterococcus raffinosus</name>
    <dbReference type="NCBI Taxonomy" id="71452"/>
    <lineage>
        <taxon>Bacteria</taxon>
        <taxon>Bacillati</taxon>
        <taxon>Bacillota</taxon>
        <taxon>Bacilli</taxon>
        <taxon>Lactobacillales</taxon>
        <taxon>Enterococcaceae</taxon>
        <taxon>Enterococcus</taxon>
    </lineage>
</organism>
<evidence type="ECO:0000313" key="5">
    <source>
        <dbReference type="EMBL" id="MDT2537965.1"/>
    </source>
</evidence>
<dbReference type="RefSeq" id="WP_010745144.1">
    <property type="nucleotide sequence ID" value="NZ_BAAAXM010000043.1"/>
</dbReference>
<dbReference type="GO" id="GO:0003677">
    <property type="term" value="F:DNA binding"/>
    <property type="evidence" value="ECO:0007669"/>
    <property type="project" value="UniProtKB-UniRule"/>
</dbReference>
<dbReference type="PROSITE" id="PS50977">
    <property type="entry name" value="HTH_TETR_2"/>
    <property type="match status" value="1"/>
</dbReference>
<comment type="caution">
    <text evidence="5">The sequence shown here is derived from an EMBL/GenBank/DDBJ whole genome shotgun (WGS) entry which is preliminary data.</text>
</comment>
<evidence type="ECO:0000259" key="4">
    <source>
        <dbReference type="PROSITE" id="PS50977"/>
    </source>
</evidence>
<proteinExistence type="predicted"/>
<feature type="domain" description="HTH tetR-type" evidence="4">
    <location>
        <begin position="3"/>
        <end position="63"/>
    </location>
</feature>
<dbReference type="InterPro" id="IPR009057">
    <property type="entry name" value="Homeodomain-like_sf"/>
</dbReference>
<evidence type="ECO:0000256" key="1">
    <source>
        <dbReference type="ARBA" id="ARBA00023125"/>
    </source>
</evidence>
<feature type="domain" description="RGS" evidence="3">
    <location>
        <begin position="100"/>
        <end position="192"/>
    </location>
</feature>
<dbReference type="Proteomes" id="UP001249240">
    <property type="component" value="Unassembled WGS sequence"/>
</dbReference>
<dbReference type="InterPro" id="IPR001647">
    <property type="entry name" value="HTH_TetR"/>
</dbReference>
<keyword evidence="1 2" id="KW-0238">DNA-binding</keyword>
<dbReference type="PANTHER" id="PTHR43479">
    <property type="entry name" value="ACREF/ENVCD OPERON REPRESSOR-RELATED"/>
    <property type="match status" value="1"/>
</dbReference>
<dbReference type="PANTHER" id="PTHR43479:SF11">
    <property type="entry name" value="ACREF_ENVCD OPERON REPRESSOR-RELATED"/>
    <property type="match status" value="1"/>
</dbReference>
<dbReference type="Pfam" id="PF00440">
    <property type="entry name" value="TetR_N"/>
    <property type="match status" value="1"/>
</dbReference>
<reference evidence="5" key="1">
    <citation type="submission" date="2023-03" db="EMBL/GenBank/DDBJ databases">
        <authorList>
            <person name="Shen W."/>
            <person name="Cai J."/>
        </authorList>
    </citation>
    <scope>NUCLEOTIDE SEQUENCE</scope>
    <source>
        <strain evidence="5">B646-2</strain>
    </source>
</reference>
<feature type="DNA-binding region" description="H-T-H motif" evidence="2">
    <location>
        <begin position="26"/>
        <end position="45"/>
    </location>
</feature>